<dbReference type="PANTHER" id="PTHR30269">
    <property type="entry name" value="TRANSMEMBRANE PROTEIN YFCA"/>
    <property type="match status" value="1"/>
</dbReference>
<evidence type="ECO:0000256" key="5">
    <source>
        <dbReference type="ARBA" id="ARBA00022692"/>
    </source>
</evidence>
<proteinExistence type="inferred from homology"/>
<dbReference type="GO" id="GO:0005886">
    <property type="term" value="C:plasma membrane"/>
    <property type="evidence" value="ECO:0007669"/>
    <property type="project" value="UniProtKB-SubCell"/>
</dbReference>
<keyword evidence="5 8" id="KW-0812">Transmembrane</keyword>
<feature type="transmembrane region" description="Helical" evidence="8">
    <location>
        <begin position="237"/>
        <end position="255"/>
    </location>
</feature>
<dbReference type="PANTHER" id="PTHR30269:SF0">
    <property type="entry name" value="MEMBRANE TRANSPORTER PROTEIN YFCA-RELATED"/>
    <property type="match status" value="1"/>
</dbReference>
<dbReference type="OrthoDB" id="554695at2"/>
<evidence type="ECO:0000313" key="10">
    <source>
        <dbReference type="Proteomes" id="UP000267268"/>
    </source>
</evidence>
<reference evidence="9 10" key="1">
    <citation type="submission" date="2018-12" db="EMBL/GenBank/DDBJ databases">
        <title>Flammeovirga pectinis sp. nov., isolated from the gut of the Korean scallop, Patinopecten yessoensis.</title>
        <authorList>
            <person name="Bae J.-W."/>
            <person name="Jeong Y.-S."/>
            <person name="Kang W."/>
        </authorList>
    </citation>
    <scope>NUCLEOTIDE SEQUENCE [LARGE SCALE GENOMIC DNA]</scope>
    <source>
        <strain evidence="9 10">L12M1</strain>
    </source>
</reference>
<sequence>MNPLEEPILKYIIWFLVCVFSSVITAISGGGGMLSLPVLISLGLPEAVLLGTNKAVLTTGTLTATIRYIKSGVVKFNRLLITSCFISFFAAIGGAECSRYLDTQWMLYLLLFIISSLFCIEFLKKRHPQKEKNKAKTPLLFIYLTVISMGFYNGFFGPGTGVISFFLFSYLTPMKVMESVAFSKTIAVVSSLTAFAYFTYLGRIDWSYAGIGILGAIIGSWTGAGIALKVDSKKVKIFFNVILSIFLIKILFDIFY</sequence>
<dbReference type="KEGG" id="fll:EI427_15075"/>
<evidence type="ECO:0000256" key="8">
    <source>
        <dbReference type="RuleBase" id="RU363041"/>
    </source>
</evidence>
<dbReference type="InterPro" id="IPR052017">
    <property type="entry name" value="TSUP"/>
</dbReference>
<evidence type="ECO:0000256" key="4">
    <source>
        <dbReference type="ARBA" id="ARBA00022475"/>
    </source>
</evidence>
<feature type="transmembrane region" description="Helical" evidence="8">
    <location>
        <begin position="135"/>
        <end position="152"/>
    </location>
</feature>
<organism evidence="9 10">
    <name type="scientific">Flammeovirga pectinis</name>
    <dbReference type="NCBI Taxonomy" id="2494373"/>
    <lineage>
        <taxon>Bacteria</taxon>
        <taxon>Pseudomonadati</taxon>
        <taxon>Bacteroidota</taxon>
        <taxon>Cytophagia</taxon>
        <taxon>Cytophagales</taxon>
        <taxon>Flammeovirgaceae</taxon>
        <taxon>Flammeovirga</taxon>
    </lineage>
</organism>
<dbReference type="Proteomes" id="UP000267268">
    <property type="component" value="Chromosome 1"/>
</dbReference>
<feature type="transmembrane region" description="Helical" evidence="8">
    <location>
        <begin position="12"/>
        <end position="36"/>
    </location>
</feature>
<feature type="transmembrane region" description="Helical" evidence="8">
    <location>
        <begin position="181"/>
        <end position="200"/>
    </location>
</feature>
<dbReference type="AlphaFoldDB" id="A0A3S9P5P4"/>
<keyword evidence="3" id="KW-0813">Transport</keyword>
<comment type="similarity">
    <text evidence="2 8">Belongs to the 4-toluene sulfonate uptake permease (TSUP) (TC 2.A.102) family.</text>
</comment>
<evidence type="ECO:0000256" key="2">
    <source>
        <dbReference type="ARBA" id="ARBA00009142"/>
    </source>
</evidence>
<evidence type="ECO:0000256" key="6">
    <source>
        <dbReference type="ARBA" id="ARBA00022989"/>
    </source>
</evidence>
<name>A0A3S9P5P4_9BACT</name>
<comment type="subcellular location">
    <subcellularLocation>
        <location evidence="1 8">Cell membrane</location>
        <topology evidence="1 8">Multi-pass membrane protein</topology>
    </subcellularLocation>
</comment>
<keyword evidence="7 8" id="KW-0472">Membrane</keyword>
<feature type="transmembrane region" description="Helical" evidence="8">
    <location>
        <begin position="76"/>
        <end position="93"/>
    </location>
</feature>
<keyword evidence="6 8" id="KW-1133">Transmembrane helix</keyword>
<evidence type="ECO:0000256" key="7">
    <source>
        <dbReference type="ARBA" id="ARBA00023136"/>
    </source>
</evidence>
<protein>
    <recommendedName>
        <fullName evidence="8">Probable membrane transporter protein</fullName>
    </recommendedName>
</protein>
<keyword evidence="10" id="KW-1185">Reference proteome</keyword>
<gene>
    <name evidence="9" type="ORF">EI427_15075</name>
</gene>
<feature type="transmembrane region" description="Helical" evidence="8">
    <location>
        <begin position="105"/>
        <end position="123"/>
    </location>
</feature>
<dbReference type="EMBL" id="CP034562">
    <property type="protein sequence ID" value="AZQ63498.1"/>
    <property type="molecule type" value="Genomic_DNA"/>
</dbReference>
<accession>A0A3S9P5P4</accession>
<dbReference type="Pfam" id="PF01925">
    <property type="entry name" value="TauE"/>
    <property type="match status" value="1"/>
</dbReference>
<evidence type="ECO:0000256" key="3">
    <source>
        <dbReference type="ARBA" id="ARBA00022448"/>
    </source>
</evidence>
<feature type="transmembrane region" description="Helical" evidence="8">
    <location>
        <begin position="206"/>
        <end position="228"/>
    </location>
</feature>
<evidence type="ECO:0000256" key="1">
    <source>
        <dbReference type="ARBA" id="ARBA00004651"/>
    </source>
</evidence>
<feature type="transmembrane region" description="Helical" evidence="8">
    <location>
        <begin position="48"/>
        <end position="69"/>
    </location>
</feature>
<dbReference type="InterPro" id="IPR002781">
    <property type="entry name" value="TM_pro_TauE-like"/>
</dbReference>
<evidence type="ECO:0000313" key="9">
    <source>
        <dbReference type="EMBL" id="AZQ63498.1"/>
    </source>
</evidence>
<keyword evidence="4 8" id="KW-1003">Cell membrane</keyword>